<feature type="transmembrane region" description="Helical" evidence="1">
    <location>
        <begin position="138"/>
        <end position="163"/>
    </location>
</feature>
<dbReference type="AlphaFoldDB" id="A0A934VU39"/>
<dbReference type="Pfam" id="PF11188">
    <property type="entry name" value="DUF2975"/>
    <property type="match status" value="1"/>
</dbReference>
<dbReference type="InterPro" id="IPR021354">
    <property type="entry name" value="DUF2975"/>
</dbReference>
<sequence length="212" mass="23423">MKARSRSLAALKFIAGFCWWGGLVSCGGLVVLVVLEFSGVDTFVERSVQGYASSFDTSAFSVESKDGFVGELELEEPVIVRVKFGREYWDERPAEFPIFVFLTLGFMGIFLAPVWHFRKLLESVERGEAFAAANAKRLRTLGSWILVGVFWDLLMELIVSGIADSALRPQGFTLNGHLSLNGGLLVAGLCVFALSEVFRLGAKMREEQELTI</sequence>
<evidence type="ECO:0000256" key="1">
    <source>
        <dbReference type="SAM" id="Phobius"/>
    </source>
</evidence>
<dbReference type="PROSITE" id="PS51257">
    <property type="entry name" value="PROKAR_LIPOPROTEIN"/>
    <property type="match status" value="1"/>
</dbReference>
<keyword evidence="1" id="KW-0812">Transmembrane</keyword>
<reference evidence="2" key="1">
    <citation type="submission" date="2021-01" db="EMBL/GenBank/DDBJ databases">
        <title>Modified the classification status of verrucomicrobia.</title>
        <authorList>
            <person name="Feng X."/>
        </authorList>
    </citation>
    <scope>NUCLEOTIDE SEQUENCE</scope>
    <source>
        <strain evidence="2">KCTC 13126</strain>
    </source>
</reference>
<dbReference type="EMBL" id="JAENIL010000073">
    <property type="protein sequence ID" value="MBK1880159.1"/>
    <property type="molecule type" value="Genomic_DNA"/>
</dbReference>
<dbReference type="RefSeq" id="WP_200358814.1">
    <property type="nucleotide sequence ID" value="NZ_JAENIL010000073.1"/>
</dbReference>
<keyword evidence="1" id="KW-1133">Transmembrane helix</keyword>
<feature type="transmembrane region" description="Helical" evidence="1">
    <location>
        <begin position="183"/>
        <end position="202"/>
    </location>
</feature>
<evidence type="ECO:0000313" key="3">
    <source>
        <dbReference type="Proteomes" id="UP000617628"/>
    </source>
</evidence>
<keyword evidence="1" id="KW-0472">Membrane</keyword>
<accession>A0A934VU39</accession>
<gene>
    <name evidence="2" type="ORF">JIN87_24955</name>
</gene>
<keyword evidence="3" id="KW-1185">Reference proteome</keyword>
<feature type="transmembrane region" description="Helical" evidence="1">
    <location>
        <begin position="12"/>
        <end position="35"/>
    </location>
</feature>
<name>A0A934VU39_9BACT</name>
<protein>
    <submittedName>
        <fullName evidence="2">DUF2975 domain-containing protein</fullName>
    </submittedName>
</protein>
<organism evidence="2 3">
    <name type="scientific">Pelagicoccus mobilis</name>
    <dbReference type="NCBI Taxonomy" id="415221"/>
    <lineage>
        <taxon>Bacteria</taxon>
        <taxon>Pseudomonadati</taxon>
        <taxon>Verrucomicrobiota</taxon>
        <taxon>Opitutia</taxon>
        <taxon>Puniceicoccales</taxon>
        <taxon>Pelagicoccaceae</taxon>
        <taxon>Pelagicoccus</taxon>
    </lineage>
</organism>
<comment type="caution">
    <text evidence="2">The sequence shown here is derived from an EMBL/GenBank/DDBJ whole genome shotgun (WGS) entry which is preliminary data.</text>
</comment>
<dbReference type="Proteomes" id="UP000617628">
    <property type="component" value="Unassembled WGS sequence"/>
</dbReference>
<proteinExistence type="predicted"/>
<feature type="transmembrane region" description="Helical" evidence="1">
    <location>
        <begin position="96"/>
        <end position="117"/>
    </location>
</feature>
<evidence type="ECO:0000313" key="2">
    <source>
        <dbReference type="EMBL" id="MBK1880159.1"/>
    </source>
</evidence>